<comment type="similarity">
    <text evidence="2">Belongs to the type I cytokine receptor family. Type 2 subfamily.</text>
</comment>
<name>A0A8C1KIM0_CYPCA</name>
<keyword evidence="5" id="KW-0677">Repeat</keyword>
<protein>
    <submittedName>
        <fullName evidence="13">Oncostatin M receptor</fullName>
    </submittedName>
</protein>
<dbReference type="PANTHER" id="PTHR48423:SF1">
    <property type="entry name" value="INTERLEUKIN-27 RECEPTOR SUBUNIT ALPHA"/>
    <property type="match status" value="1"/>
</dbReference>
<dbReference type="Proteomes" id="UP000694427">
    <property type="component" value="Unplaced"/>
</dbReference>
<evidence type="ECO:0000256" key="3">
    <source>
        <dbReference type="ARBA" id="ARBA00022692"/>
    </source>
</evidence>
<dbReference type="PROSITE" id="PS50853">
    <property type="entry name" value="FN3"/>
    <property type="match status" value="1"/>
</dbReference>
<dbReference type="InterPro" id="IPR013783">
    <property type="entry name" value="Ig-like_fold"/>
</dbReference>
<proteinExistence type="inferred from homology"/>
<feature type="chain" id="PRO_5034128794" evidence="11">
    <location>
        <begin position="20"/>
        <end position="933"/>
    </location>
</feature>
<keyword evidence="4 11" id="KW-0732">Signal</keyword>
<dbReference type="GO" id="GO:0005886">
    <property type="term" value="C:plasma membrane"/>
    <property type="evidence" value="ECO:0007669"/>
    <property type="project" value="UniProtKB-ARBA"/>
</dbReference>
<dbReference type="InterPro" id="IPR040817">
    <property type="entry name" value="LIFR_D2"/>
</dbReference>
<sequence length="933" mass="106558">MHLRSLLFLWICSTRLLDGGDRRWDGPRWERGRLRDVGEEPLSQHQTPTLMRMISTKDIYNQTSEQMLRELTSTKMILHWTLMLTVFILCEHVKGWNSSSDTVTVPEVTELQALDMWRLEVKWMMDQNEEQRNQTYEIQVGRSTNMDIVDSMNVSRGSLEAVHTLVWTSQLPLNCVDHSIRIRFISGASPPSSWSSWKTIYGEMNLAHNEIKMFPDDQVLREGSTVMFCCIYPKETHITSMFFSNTPYKVINISPQVKAIRVENIKATNSFGVNFYCDRNSDVSAYNFVTFPPEKPFDFRCETENMRHAYCLWKIHRAPNLEGDQRRKYTLQISDTKSVSCDVEDTDPASCRFDVIPHQITYNITLLVTNSLGQESETYTFSITDRVFPVPEHLKVTAGVFDSLVILQLNGSFKGLLLRCQTELEPGGIILDLDKNGSDSMQSYAFRLQHLKPSKLYSVRGRCAVQRNDWGRWTIQRQFITEPLVTIDLWGQIREHPNRTITLLWKTVSSDSESYISAYEVCVGYRNTERNVCRNVTQTQVELTREINMSNITVRAVIQSGLSEPAHITIPSAHTESMLREKRIMGNEKGFQLTWTRDSTATCGYTIEWCMLGIALPCNLQWRKVPANQTFLNLTAGDFKAGVQYAFEIYGCSAEGHRRHEKQIGYLKEQKPTQRPTLDSSPNITWSSVKLKWSFNEKDPSHAGFITGYVITILDYSDAGSDLSSFRESVDDPHSKSWTVGGLEEDRPYTFQLAACTSAGCGPETTATFRTRQNYYLLMVKVLVPLLVLIGFCVCLWSFRNLIRGFPEESAGFLHIKALDLDDLYEANKKICTLMIEDCEWCDVEILDVQPIPAEKEWLTCAEDPSCSFITPKVTLPSGHLTTDVWLATHLTNFSYVSSVQQDVPSEELKTEATNQESEILGFSSDYVTSVAT</sequence>
<dbReference type="PANTHER" id="PTHR48423">
    <property type="entry name" value="INTERLEUKIN-27 RECEPTOR SUBUNIT ALPHA"/>
    <property type="match status" value="1"/>
</dbReference>
<dbReference type="Pfam" id="PF25552">
    <property type="entry name" value="LIFR_D4"/>
    <property type="match status" value="1"/>
</dbReference>
<reference evidence="13" key="2">
    <citation type="submission" date="2025-09" db="UniProtKB">
        <authorList>
            <consortium name="Ensembl"/>
        </authorList>
    </citation>
    <scope>IDENTIFICATION</scope>
</reference>
<feature type="transmembrane region" description="Helical" evidence="10">
    <location>
        <begin position="775"/>
        <end position="799"/>
    </location>
</feature>
<dbReference type="Pfam" id="PF00041">
    <property type="entry name" value="fn3"/>
    <property type="match status" value="1"/>
</dbReference>
<accession>A0A8C1KIM0</accession>
<evidence type="ECO:0000313" key="14">
    <source>
        <dbReference type="Proteomes" id="UP000694427"/>
    </source>
</evidence>
<dbReference type="Pfam" id="PF21177">
    <property type="entry name" value="LIF-R_Ig-like"/>
    <property type="match status" value="1"/>
</dbReference>
<dbReference type="CDD" id="cd00063">
    <property type="entry name" value="FN3"/>
    <property type="match status" value="1"/>
</dbReference>
<feature type="domain" description="Fibronectin type-III" evidence="12">
    <location>
        <begin position="672"/>
        <end position="775"/>
    </location>
</feature>
<evidence type="ECO:0000256" key="10">
    <source>
        <dbReference type="SAM" id="Phobius"/>
    </source>
</evidence>
<feature type="signal peptide" evidence="11">
    <location>
        <begin position="1"/>
        <end position="19"/>
    </location>
</feature>
<evidence type="ECO:0000259" key="12">
    <source>
        <dbReference type="PROSITE" id="PS50853"/>
    </source>
</evidence>
<keyword evidence="6 10" id="KW-1133">Transmembrane helix</keyword>
<evidence type="ECO:0000256" key="11">
    <source>
        <dbReference type="SAM" id="SignalP"/>
    </source>
</evidence>
<dbReference type="Pfam" id="PF17971">
    <property type="entry name" value="LIFR_D2"/>
    <property type="match status" value="1"/>
</dbReference>
<dbReference type="InterPro" id="IPR003961">
    <property type="entry name" value="FN3_dom"/>
</dbReference>
<evidence type="ECO:0000256" key="9">
    <source>
        <dbReference type="ARBA" id="ARBA00023180"/>
    </source>
</evidence>
<reference evidence="13" key="1">
    <citation type="submission" date="2025-08" db="UniProtKB">
        <authorList>
            <consortium name="Ensembl"/>
        </authorList>
    </citation>
    <scope>IDENTIFICATION</scope>
</reference>
<dbReference type="InterPro" id="IPR048497">
    <property type="entry name" value="LIF-R-like_Ig-like"/>
</dbReference>
<evidence type="ECO:0000313" key="13">
    <source>
        <dbReference type="Ensembl" id="ENSCCRP00010047698.1"/>
    </source>
</evidence>
<dbReference type="Gene3D" id="2.60.40.10">
    <property type="entry name" value="Immunoglobulins"/>
    <property type="match status" value="6"/>
</dbReference>
<keyword evidence="14" id="KW-1185">Reference proteome</keyword>
<dbReference type="InterPro" id="IPR052672">
    <property type="entry name" value="Type1_Cytokine_Rcpt_Type2"/>
</dbReference>
<evidence type="ECO:0000256" key="8">
    <source>
        <dbReference type="ARBA" id="ARBA00023170"/>
    </source>
</evidence>
<dbReference type="Ensembl" id="ENSCCRT00010052272.1">
    <property type="protein sequence ID" value="ENSCCRP00010047698.1"/>
    <property type="gene ID" value="ENSCCRG00010020178.1"/>
</dbReference>
<organism evidence="13 14">
    <name type="scientific">Cyprinus carpio</name>
    <name type="common">Common carp</name>
    <dbReference type="NCBI Taxonomy" id="7962"/>
    <lineage>
        <taxon>Eukaryota</taxon>
        <taxon>Metazoa</taxon>
        <taxon>Chordata</taxon>
        <taxon>Craniata</taxon>
        <taxon>Vertebrata</taxon>
        <taxon>Euteleostomi</taxon>
        <taxon>Actinopterygii</taxon>
        <taxon>Neopterygii</taxon>
        <taxon>Teleostei</taxon>
        <taxon>Ostariophysi</taxon>
        <taxon>Cypriniformes</taxon>
        <taxon>Cyprinidae</taxon>
        <taxon>Cyprininae</taxon>
        <taxon>Cyprinus</taxon>
    </lineage>
</organism>
<evidence type="ECO:0000256" key="5">
    <source>
        <dbReference type="ARBA" id="ARBA00022737"/>
    </source>
</evidence>
<evidence type="ECO:0000256" key="2">
    <source>
        <dbReference type="ARBA" id="ARBA00008921"/>
    </source>
</evidence>
<comment type="subcellular location">
    <subcellularLocation>
        <location evidence="1">Membrane</location>
        <topology evidence="1">Single-pass type I membrane protein</topology>
    </subcellularLocation>
</comment>
<dbReference type="AlphaFoldDB" id="A0A8C1KIM0"/>
<keyword evidence="9" id="KW-0325">Glycoprotein</keyword>
<dbReference type="SUPFAM" id="SSF49265">
    <property type="entry name" value="Fibronectin type III"/>
    <property type="match status" value="2"/>
</dbReference>
<keyword evidence="7 10" id="KW-0472">Membrane</keyword>
<keyword evidence="3 10" id="KW-0812">Transmembrane</keyword>
<evidence type="ECO:0000256" key="4">
    <source>
        <dbReference type="ARBA" id="ARBA00022729"/>
    </source>
</evidence>
<dbReference type="InterPro" id="IPR036116">
    <property type="entry name" value="FN3_sf"/>
</dbReference>
<evidence type="ECO:0000256" key="1">
    <source>
        <dbReference type="ARBA" id="ARBA00004479"/>
    </source>
</evidence>
<evidence type="ECO:0000256" key="7">
    <source>
        <dbReference type="ARBA" id="ARBA00023136"/>
    </source>
</evidence>
<evidence type="ECO:0000256" key="6">
    <source>
        <dbReference type="ARBA" id="ARBA00022989"/>
    </source>
</evidence>
<keyword evidence="8" id="KW-0675">Receptor</keyword>
<dbReference type="SMART" id="SM00060">
    <property type="entry name" value="FN3"/>
    <property type="match status" value="1"/>
</dbReference>